<name>A0AAD2DMZ7_9LAMI</name>
<organism evidence="1 2">
    <name type="scientific">Fraxinus pennsylvanica</name>
    <dbReference type="NCBI Taxonomy" id="56036"/>
    <lineage>
        <taxon>Eukaryota</taxon>
        <taxon>Viridiplantae</taxon>
        <taxon>Streptophyta</taxon>
        <taxon>Embryophyta</taxon>
        <taxon>Tracheophyta</taxon>
        <taxon>Spermatophyta</taxon>
        <taxon>Magnoliopsida</taxon>
        <taxon>eudicotyledons</taxon>
        <taxon>Gunneridae</taxon>
        <taxon>Pentapetalae</taxon>
        <taxon>asterids</taxon>
        <taxon>lamiids</taxon>
        <taxon>Lamiales</taxon>
        <taxon>Oleaceae</taxon>
        <taxon>Oleeae</taxon>
        <taxon>Fraxinus</taxon>
    </lineage>
</organism>
<dbReference type="Proteomes" id="UP000834106">
    <property type="component" value="Chromosome 4"/>
</dbReference>
<sequence length="99" mass="11438">MGLWSNDVSSVVNVLCDSMWSWMQKEKLHSKGQVYDPITNNLADMATGLREGWTGSWHLFVVTEHERTNLKIYDTETYSWYSVEGHPVPKQICKPFSVD</sequence>
<evidence type="ECO:0000313" key="1">
    <source>
        <dbReference type="EMBL" id="CAI9759954.1"/>
    </source>
</evidence>
<protein>
    <submittedName>
        <fullName evidence="1">Uncharacterized protein</fullName>
    </submittedName>
</protein>
<keyword evidence="2" id="KW-1185">Reference proteome</keyword>
<dbReference type="EMBL" id="OU503039">
    <property type="protein sequence ID" value="CAI9759954.1"/>
    <property type="molecule type" value="Genomic_DNA"/>
</dbReference>
<evidence type="ECO:0000313" key="2">
    <source>
        <dbReference type="Proteomes" id="UP000834106"/>
    </source>
</evidence>
<gene>
    <name evidence="1" type="ORF">FPE_LOCUS7384</name>
</gene>
<proteinExistence type="predicted"/>
<reference evidence="1" key="1">
    <citation type="submission" date="2023-05" db="EMBL/GenBank/DDBJ databases">
        <authorList>
            <person name="Huff M."/>
        </authorList>
    </citation>
    <scope>NUCLEOTIDE SEQUENCE</scope>
</reference>
<accession>A0AAD2DMZ7</accession>
<dbReference type="AlphaFoldDB" id="A0AAD2DMZ7"/>